<reference evidence="3" key="1">
    <citation type="submission" date="2018-02" db="EMBL/GenBank/DDBJ databases">
        <title>Draft genome sequencing of Rhodococcus opacus KU647198.</title>
        <authorList>
            <person name="Zheng B.-X."/>
        </authorList>
    </citation>
    <scope>NUCLEOTIDE SEQUENCE [LARGE SCALE GENOMIC DNA]</scope>
    <source>
        <strain evidence="3">04-OD7</strain>
    </source>
</reference>
<name>A0A2S8J7C1_RHOOP</name>
<proteinExistence type="predicted"/>
<accession>A0A2S8J7C1</accession>
<dbReference type="RefSeq" id="WP_105417401.1">
    <property type="nucleotide sequence ID" value="NZ_PUIO01000026.1"/>
</dbReference>
<evidence type="ECO:0008006" key="4">
    <source>
        <dbReference type="Google" id="ProtNLM"/>
    </source>
</evidence>
<dbReference type="InterPro" id="IPR000415">
    <property type="entry name" value="Nitroreductase-like"/>
</dbReference>
<dbReference type="PANTHER" id="PTHR23026">
    <property type="entry name" value="NADPH NITROREDUCTASE"/>
    <property type="match status" value="1"/>
</dbReference>
<dbReference type="PANTHER" id="PTHR23026:SF123">
    <property type="entry name" value="NAD(P)H NITROREDUCTASE RV3131-RELATED"/>
    <property type="match status" value="1"/>
</dbReference>
<dbReference type="GO" id="GO:0016491">
    <property type="term" value="F:oxidoreductase activity"/>
    <property type="evidence" value="ECO:0007669"/>
    <property type="project" value="InterPro"/>
</dbReference>
<dbReference type="AlphaFoldDB" id="A0A2S8J7C1"/>
<evidence type="ECO:0000313" key="2">
    <source>
        <dbReference type="EMBL" id="PQP22863.1"/>
    </source>
</evidence>
<dbReference type="SUPFAM" id="SSF55469">
    <property type="entry name" value="FMN-dependent nitroreductase-like"/>
    <property type="match status" value="2"/>
</dbReference>
<sequence>MHRLFRAGRGGARFTEEAIVDSTIPDENVVRIAVDLACRAPSVHNSQPWQWTYADGQLDLYTERGRVLASTDPSGRQLVVSCGAALNHLQTALTALKWSADIQRVPEGPHSGHLATIRFRHDARPQSHDFDLLAAIRHRHSDRRPFGPVSVKAPLPPALTDVVRGRDVHLTVLPQEARPTLAKATEMTAAARKYDSAYQAELHWWAGHSNPQGGIPPDALATAGNRDRVDIGRRFPAGRDTNATTEIDRSTVLVLSTDTDGRGEWLRTGEALSAVLLEATVGGLSTCPLTHTTELRQGRAIIRELLPDRGFPQALVRVGTTEKTSAPRQTPRRPVESVLSVGRRGFSR</sequence>
<feature type="region of interest" description="Disordered" evidence="1">
    <location>
        <begin position="320"/>
        <end position="348"/>
    </location>
</feature>
<dbReference type="Proteomes" id="UP000239290">
    <property type="component" value="Unassembled WGS sequence"/>
</dbReference>
<evidence type="ECO:0000256" key="1">
    <source>
        <dbReference type="SAM" id="MobiDB-lite"/>
    </source>
</evidence>
<protein>
    <recommendedName>
        <fullName evidence="4">NAD(P)H nitroreductase</fullName>
    </recommendedName>
</protein>
<dbReference type="Gene3D" id="3.40.109.10">
    <property type="entry name" value="NADH Oxidase"/>
    <property type="match status" value="1"/>
</dbReference>
<dbReference type="EMBL" id="PUIO01000026">
    <property type="protein sequence ID" value="PQP22863.1"/>
    <property type="molecule type" value="Genomic_DNA"/>
</dbReference>
<gene>
    <name evidence="2" type="ORF">C5613_21495</name>
</gene>
<evidence type="ECO:0000313" key="3">
    <source>
        <dbReference type="Proteomes" id="UP000239290"/>
    </source>
</evidence>
<dbReference type="InterPro" id="IPR050627">
    <property type="entry name" value="Nitroreductase/BluB"/>
</dbReference>
<dbReference type="NCBIfam" id="NF047509">
    <property type="entry name" value="Rv3131_FMN_oxido"/>
    <property type="match status" value="1"/>
</dbReference>
<organism evidence="2 3">
    <name type="scientific">Rhodococcus opacus</name>
    <name type="common">Nocardia opaca</name>
    <dbReference type="NCBI Taxonomy" id="37919"/>
    <lineage>
        <taxon>Bacteria</taxon>
        <taxon>Bacillati</taxon>
        <taxon>Actinomycetota</taxon>
        <taxon>Actinomycetes</taxon>
        <taxon>Mycobacteriales</taxon>
        <taxon>Nocardiaceae</taxon>
        <taxon>Rhodococcus</taxon>
    </lineage>
</organism>
<comment type="caution">
    <text evidence="2">The sequence shown here is derived from an EMBL/GenBank/DDBJ whole genome shotgun (WGS) entry which is preliminary data.</text>
</comment>